<dbReference type="PANTHER" id="PTHR45774">
    <property type="entry name" value="BTB/POZ DOMAIN-CONTAINING"/>
    <property type="match status" value="1"/>
</dbReference>
<proteinExistence type="predicted"/>
<dbReference type="SMART" id="SM00875">
    <property type="entry name" value="BACK"/>
    <property type="match status" value="1"/>
</dbReference>
<dbReference type="Pfam" id="PF00651">
    <property type="entry name" value="BTB"/>
    <property type="match status" value="1"/>
</dbReference>
<dbReference type="Proteomes" id="UP001217089">
    <property type="component" value="Unassembled WGS sequence"/>
</dbReference>
<dbReference type="SMART" id="SM00225">
    <property type="entry name" value="BTB"/>
    <property type="match status" value="1"/>
</dbReference>
<comment type="caution">
    <text evidence="2">The sequence shown here is derived from an EMBL/GenBank/DDBJ whole genome shotgun (WGS) entry which is preliminary data.</text>
</comment>
<dbReference type="InterPro" id="IPR011333">
    <property type="entry name" value="SKP1/BTB/POZ_sf"/>
</dbReference>
<evidence type="ECO:0000313" key="3">
    <source>
        <dbReference type="Proteomes" id="UP001217089"/>
    </source>
</evidence>
<reference evidence="2 3" key="1">
    <citation type="submission" date="2022-12" db="EMBL/GenBank/DDBJ databases">
        <title>Chromosome-level genome of Tegillarca granosa.</title>
        <authorList>
            <person name="Kim J."/>
        </authorList>
    </citation>
    <scope>NUCLEOTIDE SEQUENCE [LARGE SCALE GENOMIC DNA]</scope>
    <source>
        <strain evidence="2">Teg-2019</strain>
        <tissue evidence="2">Adductor muscle</tissue>
    </source>
</reference>
<accession>A0ABQ9E3H8</accession>
<evidence type="ECO:0000259" key="1">
    <source>
        <dbReference type="PROSITE" id="PS50097"/>
    </source>
</evidence>
<dbReference type="Gene3D" id="3.30.710.10">
    <property type="entry name" value="Potassium Channel Kv1.1, Chain A"/>
    <property type="match status" value="1"/>
</dbReference>
<organism evidence="2 3">
    <name type="scientific">Tegillarca granosa</name>
    <name type="common">Malaysian cockle</name>
    <name type="synonym">Anadara granosa</name>
    <dbReference type="NCBI Taxonomy" id="220873"/>
    <lineage>
        <taxon>Eukaryota</taxon>
        <taxon>Metazoa</taxon>
        <taxon>Spiralia</taxon>
        <taxon>Lophotrochozoa</taxon>
        <taxon>Mollusca</taxon>
        <taxon>Bivalvia</taxon>
        <taxon>Autobranchia</taxon>
        <taxon>Pteriomorphia</taxon>
        <taxon>Arcoida</taxon>
        <taxon>Arcoidea</taxon>
        <taxon>Arcidae</taxon>
        <taxon>Tegillarca</taxon>
    </lineage>
</organism>
<evidence type="ECO:0000313" key="2">
    <source>
        <dbReference type="EMBL" id="KAJ8298080.1"/>
    </source>
</evidence>
<sequence length="345" mass="39883">MSDWIFIEFERLSRCLIKMSGKIDTMELPYAFIRSPTTKSPSGDWREGKSIAERNIYMLNHQIHCDVTFDVGADDAEFGKERIKAHSFVLMAASSVFFHVLTKLEERKKIAIQLPDVNPKAFWVVLEFAYTDKVQMTSDMVLSVMYAAKKFKMGSLITQCLGHLQNNITEETVCDFLEQAHKYNQPELQRKCLRYIDKDTAAVFSTQSFCRLCHTCLRTVISRDSLIVRESEVFEAVMKWARHECEKQGIPHTAKNARAVLGDVFMLIRFPVMNPQYFTSNVTKSDILTDREKVDLFKYFFGDPPKPKLTFSDMPRQWNKRASGILFIRPHPDVFAHCDLSGNLF</sequence>
<gene>
    <name evidence="2" type="ORF">KUTeg_024611</name>
</gene>
<dbReference type="EMBL" id="JARBDR010000923">
    <property type="protein sequence ID" value="KAJ8298080.1"/>
    <property type="molecule type" value="Genomic_DNA"/>
</dbReference>
<dbReference type="Pfam" id="PF07707">
    <property type="entry name" value="BACK"/>
    <property type="match status" value="1"/>
</dbReference>
<dbReference type="InterPro" id="IPR011705">
    <property type="entry name" value="BACK"/>
</dbReference>
<keyword evidence="3" id="KW-1185">Reference proteome</keyword>
<dbReference type="SUPFAM" id="SSF54695">
    <property type="entry name" value="POZ domain"/>
    <property type="match status" value="1"/>
</dbReference>
<dbReference type="InterPro" id="IPR000210">
    <property type="entry name" value="BTB/POZ_dom"/>
</dbReference>
<dbReference type="PROSITE" id="PS50097">
    <property type="entry name" value="BTB"/>
    <property type="match status" value="1"/>
</dbReference>
<protein>
    <recommendedName>
        <fullName evidence="1">BTB domain-containing protein</fullName>
    </recommendedName>
</protein>
<dbReference type="Gene3D" id="1.25.40.420">
    <property type="match status" value="1"/>
</dbReference>
<feature type="domain" description="BTB" evidence="1">
    <location>
        <begin position="65"/>
        <end position="138"/>
    </location>
</feature>
<name>A0ABQ9E3H8_TEGGR</name>
<dbReference type="PANTHER" id="PTHR45774:SF3">
    <property type="entry name" value="BTB (POZ) DOMAIN-CONTAINING 2B-RELATED"/>
    <property type="match status" value="1"/>
</dbReference>